<dbReference type="KEGG" id="bbel:109478067"/>
<dbReference type="Proteomes" id="UP000515135">
    <property type="component" value="Unplaced"/>
</dbReference>
<keyword evidence="2" id="KW-0732">Signal</keyword>
<dbReference type="GeneID" id="109478067"/>
<protein>
    <submittedName>
        <fullName evidence="4">Uncharacterized protein LOC109478067</fullName>
    </submittedName>
</protein>
<keyword evidence="1" id="KW-0812">Transmembrane</keyword>
<evidence type="ECO:0000313" key="4">
    <source>
        <dbReference type="RefSeq" id="XP_019635086.1"/>
    </source>
</evidence>
<reference evidence="4" key="1">
    <citation type="submission" date="2025-08" db="UniProtKB">
        <authorList>
            <consortium name="RefSeq"/>
        </authorList>
    </citation>
    <scope>IDENTIFICATION</scope>
    <source>
        <tissue evidence="4">Gonad</tissue>
    </source>
</reference>
<keyword evidence="1" id="KW-0472">Membrane</keyword>
<feature type="transmembrane region" description="Helical" evidence="1">
    <location>
        <begin position="265"/>
        <end position="284"/>
    </location>
</feature>
<evidence type="ECO:0000313" key="3">
    <source>
        <dbReference type="Proteomes" id="UP000515135"/>
    </source>
</evidence>
<evidence type="ECO:0000256" key="1">
    <source>
        <dbReference type="SAM" id="Phobius"/>
    </source>
</evidence>
<dbReference type="RefSeq" id="XP_019635086.1">
    <property type="nucleotide sequence ID" value="XM_019779527.1"/>
</dbReference>
<keyword evidence="1" id="KW-1133">Transmembrane helix</keyword>
<feature type="signal peptide" evidence="2">
    <location>
        <begin position="1"/>
        <end position="23"/>
    </location>
</feature>
<gene>
    <name evidence="4" type="primary">LOC109478067</name>
</gene>
<organism evidence="3 4">
    <name type="scientific">Branchiostoma belcheri</name>
    <name type="common">Amphioxus</name>
    <dbReference type="NCBI Taxonomy" id="7741"/>
    <lineage>
        <taxon>Eukaryota</taxon>
        <taxon>Metazoa</taxon>
        <taxon>Chordata</taxon>
        <taxon>Cephalochordata</taxon>
        <taxon>Leptocardii</taxon>
        <taxon>Amphioxiformes</taxon>
        <taxon>Branchiostomatidae</taxon>
        <taxon>Branchiostoma</taxon>
    </lineage>
</organism>
<name>A0A6P4ZZR7_BRABE</name>
<sequence>MKAARMSVCVVLVLLTVTAGVQSGYESSLSGTCDLSDLYGMAAVCETDFICHSQQYDCSSRYETLLYCVTGIVWNCFRGMMTDEELVVKAATVQMMFKTSRSQEFYCSGRIWTHLDVGRYLAEHDGACTPAFYDEKDECFSSVSPTLNSGQFLDPLLCSNYSVALECTREAMRKNCRFPGEKRNVSVGHNPFCDCEDVLSTTVNSDSFTTKPNMLPTDASTDVTTTEALDNKTLIMQTYEPPLDNPIERVEDIDKDSVSNKAHNLLALSMVCIAVVISVTLLLIHIS</sequence>
<feature type="chain" id="PRO_5027784708" evidence="2">
    <location>
        <begin position="24"/>
        <end position="287"/>
    </location>
</feature>
<accession>A0A6P4ZZR7</accession>
<dbReference type="OrthoDB" id="10032434at2759"/>
<proteinExistence type="predicted"/>
<keyword evidence="3" id="KW-1185">Reference proteome</keyword>
<evidence type="ECO:0000256" key="2">
    <source>
        <dbReference type="SAM" id="SignalP"/>
    </source>
</evidence>
<dbReference type="AlphaFoldDB" id="A0A6P4ZZR7"/>